<feature type="transmembrane region" description="Helical" evidence="1">
    <location>
        <begin position="39"/>
        <end position="57"/>
    </location>
</feature>
<name>A0A7M5XLF4_9CNID</name>
<dbReference type="Proteomes" id="UP000594262">
    <property type="component" value="Unplaced"/>
</dbReference>
<evidence type="ECO:0000313" key="3">
    <source>
        <dbReference type="Proteomes" id="UP000594262"/>
    </source>
</evidence>
<keyword evidence="1" id="KW-0812">Transmembrane</keyword>
<evidence type="ECO:0000256" key="1">
    <source>
        <dbReference type="SAM" id="Phobius"/>
    </source>
</evidence>
<dbReference type="EnsemblMetazoa" id="CLYHEMT025857.1">
    <property type="protein sequence ID" value="CLYHEMP025857.1"/>
    <property type="gene ID" value="CLYHEMG025857"/>
</dbReference>
<proteinExistence type="predicted"/>
<reference evidence="2" key="1">
    <citation type="submission" date="2021-01" db="UniProtKB">
        <authorList>
            <consortium name="EnsemblMetazoa"/>
        </authorList>
    </citation>
    <scope>IDENTIFICATION</scope>
</reference>
<feature type="transmembrane region" description="Helical" evidence="1">
    <location>
        <begin position="101"/>
        <end position="129"/>
    </location>
</feature>
<accession>A0A7M5XLF4</accession>
<keyword evidence="3" id="KW-1185">Reference proteome</keyword>
<feature type="transmembrane region" description="Helical" evidence="1">
    <location>
        <begin position="69"/>
        <end position="89"/>
    </location>
</feature>
<protein>
    <submittedName>
        <fullName evidence="2">Uncharacterized protein</fullName>
    </submittedName>
</protein>
<organism evidence="2 3">
    <name type="scientific">Clytia hemisphaerica</name>
    <dbReference type="NCBI Taxonomy" id="252671"/>
    <lineage>
        <taxon>Eukaryota</taxon>
        <taxon>Metazoa</taxon>
        <taxon>Cnidaria</taxon>
        <taxon>Hydrozoa</taxon>
        <taxon>Hydroidolina</taxon>
        <taxon>Leptothecata</taxon>
        <taxon>Obeliida</taxon>
        <taxon>Clytiidae</taxon>
        <taxon>Clytia</taxon>
    </lineage>
</organism>
<feature type="transmembrane region" description="Helical" evidence="1">
    <location>
        <begin position="7"/>
        <end position="27"/>
    </location>
</feature>
<sequence length="195" mass="22498">IISIILSFGLVRYMALVLTSNVSVLAASTEYEWSSNSRFIVFLLPSILFLFLALALNYLRFLEDRTVSFFIYVIALCLACIVLTGFLLTKTGLLETFMKQFIFFVVLKMIKSFSIYFGFVCSNFLLFILVKPEDSSFIAGARIYFSVLLKGTAYLISYKASFYPEYFYPPAIIVLLVLAQFLLYRRHLYLPKRNM</sequence>
<feature type="transmembrane region" description="Helical" evidence="1">
    <location>
        <begin position="166"/>
        <end position="184"/>
    </location>
</feature>
<keyword evidence="1" id="KW-1133">Transmembrane helix</keyword>
<feature type="transmembrane region" description="Helical" evidence="1">
    <location>
        <begin position="141"/>
        <end position="160"/>
    </location>
</feature>
<evidence type="ECO:0000313" key="2">
    <source>
        <dbReference type="EnsemblMetazoa" id="CLYHEMP025857.1"/>
    </source>
</evidence>
<keyword evidence="1" id="KW-0472">Membrane</keyword>
<dbReference type="AlphaFoldDB" id="A0A7M5XLF4"/>